<feature type="compositionally biased region" description="Low complexity" evidence="1">
    <location>
        <begin position="75"/>
        <end position="85"/>
    </location>
</feature>
<accession>A0AA88M5W8</accession>
<feature type="compositionally biased region" description="Basic and acidic residues" evidence="1">
    <location>
        <begin position="1139"/>
        <end position="1156"/>
    </location>
</feature>
<feature type="region of interest" description="Disordered" evidence="1">
    <location>
        <begin position="968"/>
        <end position="1040"/>
    </location>
</feature>
<feature type="compositionally biased region" description="Polar residues" evidence="1">
    <location>
        <begin position="1407"/>
        <end position="1418"/>
    </location>
</feature>
<feature type="compositionally biased region" description="Basic and acidic residues" evidence="1">
    <location>
        <begin position="367"/>
        <end position="377"/>
    </location>
</feature>
<feature type="compositionally biased region" description="Low complexity" evidence="1">
    <location>
        <begin position="1269"/>
        <end position="1294"/>
    </location>
</feature>
<gene>
    <name evidence="3" type="ORF">Q5P01_018483</name>
</gene>
<evidence type="ECO:0000313" key="4">
    <source>
        <dbReference type="Proteomes" id="UP001187415"/>
    </source>
</evidence>
<feature type="compositionally biased region" description="Low complexity" evidence="1">
    <location>
        <begin position="1194"/>
        <end position="1206"/>
    </location>
</feature>
<feature type="region of interest" description="Disordered" evidence="1">
    <location>
        <begin position="555"/>
        <end position="582"/>
    </location>
</feature>
<feature type="compositionally biased region" description="Pro residues" evidence="1">
    <location>
        <begin position="1207"/>
        <end position="1225"/>
    </location>
</feature>
<feature type="compositionally biased region" description="Low complexity" evidence="1">
    <location>
        <begin position="1021"/>
        <end position="1030"/>
    </location>
</feature>
<feature type="compositionally biased region" description="Basic and acidic residues" evidence="1">
    <location>
        <begin position="148"/>
        <end position="157"/>
    </location>
</feature>
<feature type="region of interest" description="Disordered" evidence="1">
    <location>
        <begin position="182"/>
        <end position="204"/>
    </location>
</feature>
<dbReference type="GO" id="GO:0019902">
    <property type="term" value="F:phosphatase binding"/>
    <property type="evidence" value="ECO:0007669"/>
    <property type="project" value="InterPro"/>
</dbReference>
<feature type="region of interest" description="Disordered" evidence="1">
    <location>
        <begin position="1353"/>
        <end position="1418"/>
    </location>
</feature>
<dbReference type="InterPro" id="IPR026671">
    <property type="entry name" value="PPP1R18/Tprn"/>
</dbReference>
<dbReference type="PANTHER" id="PTHR21685">
    <property type="entry name" value="TON-B BOX DOMAIN"/>
    <property type="match status" value="1"/>
</dbReference>
<feature type="compositionally biased region" description="Basic and acidic residues" evidence="1">
    <location>
        <begin position="981"/>
        <end position="1017"/>
    </location>
</feature>
<name>A0AA88M5W8_CHASR</name>
<feature type="region of interest" description="Disordered" evidence="1">
    <location>
        <begin position="367"/>
        <end position="456"/>
    </location>
</feature>
<feature type="compositionally biased region" description="Basic and acidic residues" evidence="1">
    <location>
        <begin position="555"/>
        <end position="570"/>
    </location>
</feature>
<feature type="region of interest" description="Disordered" evidence="1">
    <location>
        <begin position="14"/>
        <end position="37"/>
    </location>
</feature>
<feature type="compositionally biased region" description="Basic and acidic residues" evidence="1">
    <location>
        <begin position="326"/>
        <end position="342"/>
    </location>
</feature>
<feature type="region of interest" description="Disordered" evidence="1">
    <location>
        <begin position="266"/>
        <end position="297"/>
    </location>
</feature>
<dbReference type="EMBL" id="JAUPFM010000014">
    <property type="protein sequence ID" value="KAK2830552.1"/>
    <property type="molecule type" value="Genomic_DNA"/>
</dbReference>
<feature type="compositionally biased region" description="Basic and acidic residues" evidence="1">
    <location>
        <begin position="14"/>
        <end position="35"/>
    </location>
</feature>
<protein>
    <recommendedName>
        <fullName evidence="2">Phostensin/Taperin PP1-binding domain-containing protein</fullName>
    </recommendedName>
</protein>
<dbReference type="PANTHER" id="PTHR21685:SF0">
    <property type="entry name" value="PHOSTENSIN"/>
    <property type="match status" value="1"/>
</dbReference>
<feature type="region of interest" description="Disordered" evidence="1">
    <location>
        <begin position="72"/>
        <end position="167"/>
    </location>
</feature>
<comment type="caution">
    <text evidence="3">The sequence shown here is derived from an EMBL/GenBank/DDBJ whole genome shotgun (WGS) entry which is preliminary data.</text>
</comment>
<feature type="region of interest" description="Disordered" evidence="1">
    <location>
        <begin position="858"/>
        <end position="885"/>
    </location>
</feature>
<organism evidence="3 4">
    <name type="scientific">Channa striata</name>
    <name type="common">Snakehead murrel</name>
    <name type="synonym">Ophicephalus striatus</name>
    <dbReference type="NCBI Taxonomy" id="64152"/>
    <lineage>
        <taxon>Eukaryota</taxon>
        <taxon>Metazoa</taxon>
        <taxon>Chordata</taxon>
        <taxon>Craniata</taxon>
        <taxon>Vertebrata</taxon>
        <taxon>Euteleostomi</taxon>
        <taxon>Actinopterygii</taxon>
        <taxon>Neopterygii</taxon>
        <taxon>Teleostei</taxon>
        <taxon>Neoteleostei</taxon>
        <taxon>Acanthomorphata</taxon>
        <taxon>Anabantaria</taxon>
        <taxon>Anabantiformes</taxon>
        <taxon>Channoidei</taxon>
        <taxon>Channidae</taxon>
        <taxon>Channa</taxon>
    </lineage>
</organism>
<dbReference type="Pfam" id="PF13914">
    <property type="entry name" value="Phostensin"/>
    <property type="match status" value="1"/>
</dbReference>
<evidence type="ECO:0000313" key="3">
    <source>
        <dbReference type="EMBL" id="KAK2830552.1"/>
    </source>
</evidence>
<feature type="region of interest" description="Disordered" evidence="1">
    <location>
        <begin position="323"/>
        <end position="342"/>
    </location>
</feature>
<sequence>MSVSSLPEWKQLLLEKKRREEEERGRREKEEEEKLASMPAWKRGIIQRRKAKQETLGDREKERDVCLLQVDVRSSSDGLSDTDSSVTVNMGSELSISPDPGQWLDADPKPQSQVSVETIVPLHENPFIRTQSARRKGKDADIGSDPQVNEREKEKPSPRSQDVEVGVGRDIELKIEIFKDFSEGREKDRSRERGQGRERENSKEIWEKDINQLKDSGKDAIKERECLRVIKDEEEKETDPPSVSFSPIMPCLQTIRADNIIIIEQDRKGSDERRNRWKEVERERPEDDHQGKRGMKMDLREILAGGVSVTEIRASEVLIIKPPVSPEERNTGGKGREDGEMKCITDARRESMGREFKKDMSWLREKEKEAVKEKERPWGQATVIKDDRKDSLDDNVFVERGGRVSQLLSKFGEHPKPPSRSKSSDNFLQPGRRKYSGDQDDQQSEERKADGRSLLMKGVPKRSFSFSDRVISAEENGLDDKGSYERKTRQRIHSDKSMALWGNVEGLGKVKLGCTQSLDTDRFVKRIDGYSKNKEEKLVNVQMGNEADKHIIVQHRGEGKEVEPVDKRAPEMPGDADGDEGFTVASVKNTEGISFARRVPIRQDGKVRAEREVKRLAGERTLERELSMEKDSEAEGQIEATFCNKAPDFWQDEGFERATPAEAVPNFVTVASEDTVSPCHAAESPNKHESTFTESSGLLCTVTDRARGSRGPYPTHSVLSQHTEELISKIEKIGDTTVYSNDKGQRSYRGAYEITTECKQEGHYSDVSSDTLSHDVTARSQKRIAPTGIPPLEIQIPRTVFYVAEEVVERKNAPHEGAEGQNWEGGQGVDRRDSWRVGKPLSRIESLQEKIRQRELERLRQRQTQDGSGSEVAEISDIQAAGDRYDEGGTEIENEWEAAAHMRKKQHMVEADRAQEDTQVQTSTAAFDVKQEVSVLKTCPQLPVSVPHLQAVIAEEVTSGYGTAASEVISGSSQTSEDENNSLKHAEEQLKFRRDSSESREEERVEENKELSEEEVKAFTSPDDLSKSLSPSPPHPSSLTAMSRIYNLETVGSRSGLCLRQRNVDISPVHLAKVKPLISNAQQGDSSDDFCGVQAIQRQIEQFQLKDQEPLKSCSSPNTSLKDRETKGQQSPRGLSKYQVKDDVKTQEKDQEKTETNSKLSPQRVCSPTSQLKQTITITSLHLRGQPPDNSQKSTVCAPTPASSPSTPSPAPSPSVSPSPTPSPVPFSIRSASGGQVKRGATITITPKRPAAADGAKGGPTAGSKSAGSTPSKATSPSQQTQTSPTTPTTPTAADPAKKRFPTAEEIEVIGGYQNLEKSCLVKNRVTPKKVKVCFDEEQLEQVCEYPSEMSMLASNPYPHDLGKVESRRGEEAQEEDDEVEAAAIVSKSTKNAGMPSRGLRRILAPNRSQSPSPNLPM</sequence>
<feature type="region of interest" description="Disordered" evidence="1">
    <location>
        <begin position="231"/>
        <end position="250"/>
    </location>
</feature>
<feature type="compositionally biased region" description="Basic and acidic residues" evidence="1">
    <location>
        <begin position="1361"/>
        <end position="1372"/>
    </location>
</feature>
<keyword evidence="4" id="KW-1185">Reference proteome</keyword>
<feature type="compositionally biased region" description="Polar residues" evidence="1">
    <location>
        <begin position="86"/>
        <end position="95"/>
    </location>
</feature>
<dbReference type="InterPro" id="IPR025907">
    <property type="entry name" value="Phostensin/Taperin_PP1-bd_dom"/>
</dbReference>
<proteinExistence type="predicted"/>
<evidence type="ECO:0000256" key="1">
    <source>
        <dbReference type="SAM" id="MobiDB-lite"/>
    </source>
</evidence>
<feature type="region of interest" description="Disordered" evidence="1">
    <location>
        <begin position="1107"/>
        <end position="1303"/>
    </location>
</feature>
<feature type="domain" description="Phostensin/Taperin PP1-binding" evidence="2">
    <location>
        <begin position="1226"/>
        <end position="1353"/>
    </location>
</feature>
<dbReference type="Proteomes" id="UP001187415">
    <property type="component" value="Unassembled WGS sequence"/>
</dbReference>
<reference evidence="3" key="1">
    <citation type="submission" date="2023-07" db="EMBL/GenBank/DDBJ databases">
        <title>Chromosome-level Genome Assembly of Striped Snakehead (Channa striata).</title>
        <authorList>
            <person name="Liu H."/>
        </authorList>
    </citation>
    <scope>NUCLEOTIDE SEQUENCE</scope>
    <source>
        <strain evidence="3">Gz</strain>
        <tissue evidence="3">Muscle</tissue>
    </source>
</reference>
<feature type="region of interest" description="Disordered" evidence="1">
    <location>
        <begin position="813"/>
        <end position="837"/>
    </location>
</feature>
<evidence type="ECO:0000259" key="2">
    <source>
        <dbReference type="Pfam" id="PF13914"/>
    </source>
</evidence>
<feature type="compositionally biased region" description="Polar residues" evidence="1">
    <location>
        <begin position="1157"/>
        <end position="1180"/>
    </location>
</feature>